<dbReference type="EMBL" id="JAERRB010000009">
    <property type="protein sequence ID" value="MBL0744083.1"/>
    <property type="molecule type" value="Genomic_DNA"/>
</dbReference>
<evidence type="ECO:0000256" key="3">
    <source>
        <dbReference type="SAM" id="SignalP"/>
    </source>
</evidence>
<sequence length="357" mass="38849">MKKSYINLLLSGAVVVSLANCSSDESTPAVNTELNAQVLTEFSTNLPQTVYGSLASKTSTLYDQVVALSTDGATDAELNAARTTWKQAREAWEQSEAFLFGPVSTEDIDPRIDTWPVNFQDLDAQLASENEFTEAYIDDLDDALKGFHPIEYLIFGENGDKAADELSARDLEYLTGLAKNLKTLTADLNASWQPSTSNSYYTAFVNAGNGSAVYPTQLSAYEELVNAMVGICEEVSDGKIKEPFVAKDPSLEESPFAKNSIIDFTNNIKGVQAVYLGKYTADGKGLEDVVRAHNLQLDSDLKLKMASAIAALDNIKVPFGEAIIDKPLQVQAAIDAIAELKEILDQQLLPFVQQHAK</sequence>
<gene>
    <name evidence="5" type="ORF">JI741_22815</name>
</gene>
<keyword evidence="2 3" id="KW-0732">Signal</keyword>
<dbReference type="InterPro" id="IPR034982">
    <property type="entry name" value="Imelysin-like_IrpA"/>
</dbReference>
<evidence type="ECO:0000313" key="6">
    <source>
        <dbReference type="Proteomes" id="UP000613030"/>
    </source>
</evidence>
<proteinExistence type="predicted"/>
<dbReference type="Gene3D" id="1.20.1420.20">
    <property type="entry name" value="M75 peptidase, HXXE motif"/>
    <property type="match status" value="1"/>
</dbReference>
<feature type="signal peptide" evidence="3">
    <location>
        <begin position="1"/>
        <end position="19"/>
    </location>
</feature>
<evidence type="ECO:0000256" key="1">
    <source>
        <dbReference type="ARBA" id="ARBA00004196"/>
    </source>
</evidence>
<dbReference type="Proteomes" id="UP000613030">
    <property type="component" value="Unassembled WGS sequence"/>
</dbReference>
<feature type="domain" description="Imelysin-like" evidence="4">
    <location>
        <begin position="49"/>
        <end position="344"/>
    </location>
</feature>
<dbReference type="CDD" id="cd14658">
    <property type="entry name" value="Imelysin-like_IrpA"/>
    <property type="match status" value="1"/>
</dbReference>
<comment type="caution">
    <text evidence="5">The sequence shown here is derived from an EMBL/GenBank/DDBJ whole genome shotgun (WGS) entry which is preliminary data.</text>
</comment>
<keyword evidence="6" id="KW-1185">Reference proteome</keyword>
<comment type="subcellular location">
    <subcellularLocation>
        <location evidence="1">Cell envelope</location>
    </subcellularLocation>
</comment>
<dbReference type="InterPro" id="IPR038352">
    <property type="entry name" value="Imelysin_sf"/>
</dbReference>
<dbReference type="Pfam" id="PF09375">
    <property type="entry name" value="Peptidase_M75"/>
    <property type="match status" value="1"/>
</dbReference>
<dbReference type="InterPro" id="IPR018976">
    <property type="entry name" value="Imelysin-like"/>
</dbReference>
<name>A0ABS1KXR0_9BACT</name>
<evidence type="ECO:0000259" key="4">
    <source>
        <dbReference type="Pfam" id="PF09375"/>
    </source>
</evidence>
<organism evidence="5 6">
    <name type="scientific">Chryseolinea lacunae</name>
    <dbReference type="NCBI Taxonomy" id="2801331"/>
    <lineage>
        <taxon>Bacteria</taxon>
        <taxon>Pseudomonadati</taxon>
        <taxon>Bacteroidota</taxon>
        <taxon>Cytophagia</taxon>
        <taxon>Cytophagales</taxon>
        <taxon>Fulvivirgaceae</taxon>
        <taxon>Chryseolinea</taxon>
    </lineage>
</organism>
<feature type="chain" id="PRO_5047446820" description="Imelysin-like domain-containing protein" evidence="3">
    <location>
        <begin position="20"/>
        <end position="357"/>
    </location>
</feature>
<evidence type="ECO:0000256" key="2">
    <source>
        <dbReference type="ARBA" id="ARBA00022729"/>
    </source>
</evidence>
<accession>A0ABS1KXR0</accession>
<dbReference type="RefSeq" id="WP_202013730.1">
    <property type="nucleotide sequence ID" value="NZ_JAERRB010000009.1"/>
</dbReference>
<protein>
    <recommendedName>
        <fullName evidence="4">Imelysin-like domain-containing protein</fullName>
    </recommendedName>
</protein>
<reference evidence="5 6" key="1">
    <citation type="submission" date="2021-01" db="EMBL/GenBank/DDBJ databases">
        <title>Chryseolinea sp. Jin1 Genome sequencing and assembly.</title>
        <authorList>
            <person name="Kim I."/>
        </authorList>
    </citation>
    <scope>NUCLEOTIDE SEQUENCE [LARGE SCALE GENOMIC DNA]</scope>
    <source>
        <strain evidence="5 6">Jin1</strain>
    </source>
</reference>
<evidence type="ECO:0000313" key="5">
    <source>
        <dbReference type="EMBL" id="MBL0744083.1"/>
    </source>
</evidence>